<dbReference type="PROSITE" id="PS50893">
    <property type="entry name" value="ABC_TRANSPORTER_2"/>
    <property type="match status" value="1"/>
</dbReference>
<feature type="transmembrane region" description="Helical" evidence="8">
    <location>
        <begin position="133"/>
        <end position="156"/>
    </location>
</feature>
<dbReference type="Proteomes" id="UP001060895">
    <property type="component" value="Unassembled WGS sequence"/>
</dbReference>
<dbReference type="InterPro" id="IPR036640">
    <property type="entry name" value="ABC1_TM_sf"/>
</dbReference>
<keyword evidence="2" id="KW-0813">Transport</keyword>
<accession>A0ABQ0P347</accession>
<keyword evidence="5 11" id="KW-0067">ATP-binding</keyword>
<comment type="caution">
    <text evidence="11">The sequence shown here is derived from an EMBL/GenBank/DDBJ whole genome shotgun (WGS) entry which is preliminary data.</text>
</comment>
<feature type="transmembrane region" description="Helical" evidence="8">
    <location>
        <begin position="251"/>
        <end position="272"/>
    </location>
</feature>
<keyword evidence="6 8" id="KW-1133">Transmembrane helix</keyword>
<evidence type="ECO:0000313" key="11">
    <source>
        <dbReference type="EMBL" id="GBQ20414.1"/>
    </source>
</evidence>
<organism evidence="11 12">
    <name type="scientific">Gluconacetobacter sacchari DSM 12717</name>
    <dbReference type="NCBI Taxonomy" id="1307940"/>
    <lineage>
        <taxon>Bacteria</taxon>
        <taxon>Pseudomonadati</taxon>
        <taxon>Pseudomonadota</taxon>
        <taxon>Alphaproteobacteria</taxon>
        <taxon>Acetobacterales</taxon>
        <taxon>Acetobacteraceae</taxon>
        <taxon>Gluconacetobacter</taxon>
    </lineage>
</organism>
<dbReference type="GO" id="GO:0005524">
    <property type="term" value="F:ATP binding"/>
    <property type="evidence" value="ECO:0007669"/>
    <property type="project" value="UniProtKB-KW"/>
</dbReference>
<dbReference type="PROSITE" id="PS50929">
    <property type="entry name" value="ABC_TM1F"/>
    <property type="match status" value="1"/>
</dbReference>
<evidence type="ECO:0000256" key="5">
    <source>
        <dbReference type="ARBA" id="ARBA00022840"/>
    </source>
</evidence>
<keyword evidence="7 8" id="KW-0472">Membrane</keyword>
<evidence type="ECO:0000259" key="9">
    <source>
        <dbReference type="PROSITE" id="PS50893"/>
    </source>
</evidence>
<dbReference type="SUPFAM" id="SSF90123">
    <property type="entry name" value="ABC transporter transmembrane region"/>
    <property type="match status" value="1"/>
</dbReference>
<dbReference type="Pfam" id="PF06472">
    <property type="entry name" value="ABC_membrane_2"/>
    <property type="match status" value="1"/>
</dbReference>
<evidence type="ECO:0000259" key="10">
    <source>
        <dbReference type="PROSITE" id="PS50929"/>
    </source>
</evidence>
<dbReference type="Gene3D" id="3.40.50.300">
    <property type="entry name" value="P-loop containing nucleotide triphosphate hydrolases"/>
    <property type="match status" value="1"/>
</dbReference>
<feature type="domain" description="ABC transporter" evidence="9">
    <location>
        <begin position="345"/>
        <end position="553"/>
    </location>
</feature>
<dbReference type="InterPro" id="IPR011527">
    <property type="entry name" value="ABC1_TM_dom"/>
</dbReference>
<reference evidence="11" key="1">
    <citation type="submission" date="2013-04" db="EMBL/GenBank/DDBJ databases">
        <title>The genome sequencing project of 58 acetic acid bacteria.</title>
        <authorList>
            <person name="Okamoto-Kainuma A."/>
            <person name="Ishikawa M."/>
            <person name="Umino S."/>
            <person name="Koizumi Y."/>
            <person name="Shiwa Y."/>
            <person name="Yoshikawa H."/>
            <person name="Matsutani M."/>
            <person name="Matsushita K."/>
        </authorList>
    </citation>
    <scope>NUCLEOTIDE SEQUENCE</scope>
    <source>
        <strain evidence="11">DSM 12717</strain>
    </source>
</reference>
<keyword evidence="4" id="KW-0547">Nucleotide-binding</keyword>
<evidence type="ECO:0000256" key="3">
    <source>
        <dbReference type="ARBA" id="ARBA00022692"/>
    </source>
</evidence>
<comment type="subcellular location">
    <subcellularLocation>
        <location evidence="1">Cell membrane</location>
        <topology evidence="1">Multi-pass membrane protein</topology>
    </subcellularLocation>
</comment>
<gene>
    <name evidence="11" type="ORF">AA12717_0567</name>
</gene>
<feature type="transmembrane region" description="Helical" evidence="8">
    <location>
        <begin position="6"/>
        <end position="29"/>
    </location>
</feature>
<evidence type="ECO:0000256" key="6">
    <source>
        <dbReference type="ARBA" id="ARBA00022989"/>
    </source>
</evidence>
<name>A0ABQ0P347_9PROT</name>
<feature type="domain" description="ABC transmembrane type-1" evidence="10">
    <location>
        <begin position="13"/>
        <end position="312"/>
    </location>
</feature>
<evidence type="ECO:0000256" key="1">
    <source>
        <dbReference type="ARBA" id="ARBA00004651"/>
    </source>
</evidence>
<evidence type="ECO:0000256" key="4">
    <source>
        <dbReference type="ARBA" id="ARBA00022741"/>
    </source>
</evidence>
<dbReference type="PANTHER" id="PTHR11384:SF59">
    <property type="entry name" value="LYSOSOMAL COBALAMIN TRANSPORTER ABCD4"/>
    <property type="match status" value="1"/>
</dbReference>
<keyword evidence="3 8" id="KW-0812">Transmembrane</keyword>
<dbReference type="InterPro" id="IPR050835">
    <property type="entry name" value="ABC_transporter_sub-D"/>
</dbReference>
<dbReference type="InterPro" id="IPR027417">
    <property type="entry name" value="P-loop_NTPase"/>
</dbReference>
<protein>
    <submittedName>
        <fullName evidence="11">ABC transporter ATP-binding protein</fullName>
    </submittedName>
</protein>
<dbReference type="Pfam" id="PF00005">
    <property type="entry name" value="ABC_tran"/>
    <property type="match status" value="1"/>
</dbReference>
<evidence type="ECO:0000256" key="7">
    <source>
        <dbReference type="ARBA" id="ARBA00023136"/>
    </source>
</evidence>
<dbReference type="SUPFAM" id="SSF52540">
    <property type="entry name" value="P-loop containing nucleoside triphosphate hydrolases"/>
    <property type="match status" value="1"/>
</dbReference>
<feature type="transmembrane region" description="Helical" evidence="8">
    <location>
        <begin position="168"/>
        <end position="184"/>
    </location>
</feature>
<evidence type="ECO:0000256" key="8">
    <source>
        <dbReference type="SAM" id="Phobius"/>
    </source>
</evidence>
<evidence type="ECO:0000256" key="2">
    <source>
        <dbReference type="ARBA" id="ARBA00022448"/>
    </source>
</evidence>
<dbReference type="Gene3D" id="1.20.1560.10">
    <property type="entry name" value="ABC transporter type 1, transmembrane domain"/>
    <property type="match status" value="1"/>
</dbReference>
<sequence length="553" mass="61927">MSEEKWQGLTLLAGIVALSFLSVQTAVWFGKWDQRFFDAFFAFKVAECIGMLPVYVAVIFVSVGIHVTQTYMTQILSMRWRLWNTRVYLRQYLSHEAYYRLEHGLEKADNPDQRIADDLSQMTIWALRLGLDAIQAVTTLLSFSVVLWEIGGALTIPFRGHDIHVPGYLFLGTVAATLLASLILEKFGAPLVDADYRQQHFDADLRAGLLDIRRNSEQIAFYGGEDAENARLSTYLSHIATNWRSVVTYTWRANFVSGFFNGTATIILWLLLMPKLMAHALTFGLYSRINAAFMQVRRSLQWFIDNYTDLATLRSILQRLSEFERIMAHPFQKGITRHQVDTRDVEIRDLVLNRPDGTPIASIASLVIRGGERWMIVGPSGAGKSTLLRAMAGLWGHGSGDLFFDIRHAMFLPQRSYMPAGTLRQALSYPLAPGCHDGPACGTALTAVNLGPYVARLDEDADWPAILSPGEQQRLAAARALLLRPRILFLDEATSALDDENERLVYDALTTHLAGATIISVAHHAALRRYHQCALAIGPGYPRAERITTAREA</sequence>
<dbReference type="EMBL" id="BAQP01000017">
    <property type="protein sequence ID" value="GBQ20414.1"/>
    <property type="molecule type" value="Genomic_DNA"/>
</dbReference>
<dbReference type="PANTHER" id="PTHR11384">
    <property type="entry name" value="ATP-BINDING CASSETTE, SUB-FAMILY D MEMBER"/>
    <property type="match status" value="1"/>
</dbReference>
<evidence type="ECO:0000313" key="12">
    <source>
        <dbReference type="Proteomes" id="UP001060895"/>
    </source>
</evidence>
<dbReference type="InterPro" id="IPR003439">
    <property type="entry name" value="ABC_transporter-like_ATP-bd"/>
</dbReference>
<dbReference type="InterPro" id="IPR003593">
    <property type="entry name" value="AAA+_ATPase"/>
</dbReference>
<dbReference type="SMART" id="SM00382">
    <property type="entry name" value="AAA"/>
    <property type="match status" value="1"/>
</dbReference>
<feature type="transmembrane region" description="Helical" evidence="8">
    <location>
        <begin position="41"/>
        <end position="67"/>
    </location>
</feature>
<keyword evidence="12" id="KW-1185">Reference proteome</keyword>
<proteinExistence type="predicted"/>